<evidence type="ECO:0000256" key="2">
    <source>
        <dbReference type="ARBA" id="ARBA00022559"/>
    </source>
</evidence>
<evidence type="ECO:0000256" key="4">
    <source>
        <dbReference type="ARBA" id="ARBA00023002"/>
    </source>
</evidence>
<keyword evidence="3" id="KW-0479">Metal-binding</keyword>
<dbReference type="EMBL" id="PYSW02000043">
    <property type="protein sequence ID" value="KAG2374782.1"/>
    <property type="molecule type" value="Genomic_DNA"/>
</dbReference>
<dbReference type="GO" id="GO:0005829">
    <property type="term" value="C:cytosol"/>
    <property type="evidence" value="ECO:0007669"/>
    <property type="project" value="TreeGrafter"/>
</dbReference>
<evidence type="ECO:0000313" key="8">
    <source>
        <dbReference type="Proteomes" id="UP000816034"/>
    </source>
</evidence>
<keyword evidence="4" id="KW-0560">Oxidoreductase</keyword>
<dbReference type="GO" id="GO:0004601">
    <property type="term" value="F:peroxidase activity"/>
    <property type="evidence" value="ECO:0007669"/>
    <property type="project" value="UniProtKB-KW"/>
</dbReference>
<evidence type="ECO:0000256" key="3">
    <source>
        <dbReference type="ARBA" id="ARBA00022723"/>
    </source>
</evidence>
<reference evidence="7 8" key="1">
    <citation type="journal article" date="2018" name="BMC Genomics">
        <title>The genome of Naegleria lovaniensis, the basis for a comparative approach to unravel pathogenicity factors of the human pathogenic amoeba N. fowleri.</title>
        <authorList>
            <person name="Liechti N."/>
            <person name="Schurch N."/>
            <person name="Bruggmann R."/>
            <person name="Wittwer M."/>
        </authorList>
    </citation>
    <scope>NUCLEOTIDE SEQUENCE [LARGE SCALE GENOMIC DNA]</scope>
    <source>
        <strain evidence="7 8">ATCC 30569</strain>
    </source>
</reference>
<accession>A0AA88KJD0</accession>
<gene>
    <name evidence="7" type="ORF">C9374_010526</name>
</gene>
<dbReference type="RefSeq" id="XP_044543956.1">
    <property type="nucleotide sequence ID" value="XM_044686080.1"/>
</dbReference>
<evidence type="ECO:0000256" key="5">
    <source>
        <dbReference type="ARBA" id="ARBA00023004"/>
    </source>
</evidence>
<keyword evidence="8" id="KW-1185">Reference proteome</keyword>
<dbReference type="Proteomes" id="UP000816034">
    <property type="component" value="Unassembled WGS sequence"/>
</dbReference>
<organism evidence="7 8">
    <name type="scientific">Naegleria lovaniensis</name>
    <name type="common">Amoeba</name>
    <dbReference type="NCBI Taxonomy" id="51637"/>
    <lineage>
        <taxon>Eukaryota</taxon>
        <taxon>Discoba</taxon>
        <taxon>Heterolobosea</taxon>
        <taxon>Tetramitia</taxon>
        <taxon>Eutetramitia</taxon>
        <taxon>Vahlkampfiidae</taxon>
        <taxon>Naegleria</taxon>
    </lineage>
</organism>
<dbReference type="GO" id="GO:0046872">
    <property type="term" value="F:metal ion binding"/>
    <property type="evidence" value="ECO:0007669"/>
    <property type="project" value="UniProtKB-KW"/>
</dbReference>
<dbReference type="PROSITE" id="PS51404">
    <property type="entry name" value="DYP_PEROXIDASE"/>
    <property type="match status" value="1"/>
</dbReference>
<comment type="cofactor">
    <cofactor evidence="1">
        <name>heme b</name>
        <dbReference type="ChEBI" id="CHEBI:60344"/>
    </cofactor>
</comment>
<dbReference type="SUPFAM" id="SSF54909">
    <property type="entry name" value="Dimeric alpha+beta barrel"/>
    <property type="match status" value="1"/>
</dbReference>
<dbReference type="InterPro" id="IPR048328">
    <property type="entry name" value="Dyp_perox_C"/>
</dbReference>
<name>A0AA88KJD0_NAELO</name>
<feature type="domain" description="Dyp-type peroxidase C-terminal" evidence="6">
    <location>
        <begin position="208"/>
        <end position="365"/>
    </location>
</feature>
<comment type="caution">
    <text evidence="7">The sequence shown here is derived from an EMBL/GenBank/DDBJ whole genome shotgun (WGS) entry which is preliminary data.</text>
</comment>
<evidence type="ECO:0000313" key="7">
    <source>
        <dbReference type="EMBL" id="KAG2374782.1"/>
    </source>
</evidence>
<evidence type="ECO:0000256" key="1">
    <source>
        <dbReference type="ARBA" id="ARBA00001970"/>
    </source>
</evidence>
<dbReference type="InterPro" id="IPR006314">
    <property type="entry name" value="Dyp_peroxidase"/>
</dbReference>
<protein>
    <recommendedName>
        <fullName evidence="6">Dyp-type peroxidase C-terminal domain-containing protein</fullName>
    </recommendedName>
</protein>
<dbReference type="AlphaFoldDB" id="A0AA88KJD0"/>
<dbReference type="GeneID" id="68102980"/>
<keyword evidence="5" id="KW-0408">Iron</keyword>
<dbReference type="PANTHER" id="PTHR30521">
    <property type="entry name" value="DEFERROCHELATASE/PEROXIDASE"/>
    <property type="match status" value="1"/>
</dbReference>
<dbReference type="NCBIfam" id="TIGR01413">
    <property type="entry name" value="Dyp_perox_fam"/>
    <property type="match status" value="1"/>
</dbReference>
<proteinExistence type="predicted"/>
<evidence type="ECO:0000259" key="6">
    <source>
        <dbReference type="Pfam" id="PF20628"/>
    </source>
</evidence>
<keyword evidence="2" id="KW-0575">Peroxidase</keyword>
<dbReference type="GO" id="GO:0020037">
    <property type="term" value="F:heme binding"/>
    <property type="evidence" value="ECO:0007669"/>
    <property type="project" value="InterPro"/>
</dbReference>
<dbReference type="InterPro" id="IPR011008">
    <property type="entry name" value="Dimeric_a/b-barrel"/>
</dbReference>
<sequence length="398" mass="45174">MVEFEEYSGMQILSQQQPQPTILTPVSDHACFVTIELLSECFENLQIQWECMDACLNLLKLMNSSPSLLLSSGESSFNNDEQDCGVLMSIGFGRQFLESILRNISNTESMNNQTNHHSEHSSPINFIKQYLKSSDFTEYPKDLKGKFGGFPNTGGDIFLHIKSNNMDGAFRCSMQVLNHASIAPHVKRVQDETFGFLHRKNMKKGLGRDLSGFEDGTENPKELEEKIEAALNEHGDSFLLAQKWVHNLKFFNSLPLKERENDIGRTMDESIELEDKSPNSHVARVSLVEEDGHEIEVIRQSMTFGTSSQHGLFFLSFANSTLTFIHQLESMVGVGKFATPEGHNDHIMRFSTNVLGSFYYVPSMKSLTMLIETMSPLVLKRHRTLLSREENIYRLSKL</sequence>
<dbReference type="Pfam" id="PF20628">
    <property type="entry name" value="Dyp_perox_C"/>
    <property type="match status" value="1"/>
</dbReference>
<dbReference type="PANTHER" id="PTHR30521:SF0">
    <property type="entry name" value="DYP-TYPE PEROXIDASE FAMILY PROTEIN"/>
    <property type="match status" value="1"/>
</dbReference>